<dbReference type="Proteomes" id="UP000823486">
    <property type="component" value="Unassembled WGS sequence"/>
</dbReference>
<organism evidence="1 2">
    <name type="scientific">Peribacillus deserti</name>
    <dbReference type="NCBI Taxonomy" id="673318"/>
    <lineage>
        <taxon>Bacteria</taxon>
        <taxon>Bacillati</taxon>
        <taxon>Bacillota</taxon>
        <taxon>Bacilli</taxon>
        <taxon>Bacillales</taxon>
        <taxon>Bacillaceae</taxon>
        <taxon>Peribacillus</taxon>
    </lineage>
</organism>
<proteinExistence type="predicted"/>
<accession>A0ABS2QIW4</accession>
<evidence type="ECO:0000313" key="2">
    <source>
        <dbReference type="Proteomes" id="UP000823486"/>
    </source>
</evidence>
<evidence type="ECO:0000313" key="1">
    <source>
        <dbReference type="EMBL" id="MBM7693027.1"/>
    </source>
</evidence>
<name>A0ABS2QIW4_9BACI</name>
<keyword evidence="2" id="KW-1185">Reference proteome</keyword>
<reference evidence="1 2" key="1">
    <citation type="submission" date="2021-01" db="EMBL/GenBank/DDBJ databases">
        <title>Genomic Encyclopedia of Type Strains, Phase IV (KMG-IV): sequencing the most valuable type-strain genomes for metagenomic binning, comparative biology and taxonomic classification.</title>
        <authorList>
            <person name="Goeker M."/>
        </authorList>
    </citation>
    <scope>NUCLEOTIDE SEQUENCE [LARGE SCALE GENOMIC DNA]</scope>
    <source>
        <strain evidence="1 2">DSM 105482</strain>
    </source>
</reference>
<protein>
    <submittedName>
        <fullName evidence="1">Uncharacterized protein</fullName>
    </submittedName>
</protein>
<comment type="caution">
    <text evidence="1">The sequence shown here is derived from an EMBL/GenBank/DDBJ whole genome shotgun (WGS) entry which is preliminary data.</text>
</comment>
<sequence length="101" mass="11596">MISINPVTDFQSSQYAARTIGEIESAQSYISGARPVFSVDLNRKQEERRHDNEFYADINSDEENHTYPFIAKSTRNKQVPMHVLQKAVEITGKGKFVNKYI</sequence>
<gene>
    <name evidence="1" type="ORF">JOC77_002466</name>
</gene>
<dbReference type="RefSeq" id="WP_204543520.1">
    <property type="nucleotide sequence ID" value="NZ_JAFBFI010000010.1"/>
</dbReference>
<dbReference type="EMBL" id="JAFBFI010000010">
    <property type="protein sequence ID" value="MBM7693027.1"/>
    <property type="molecule type" value="Genomic_DNA"/>
</dbReference>